<dbReference type="Proteomes" id="UP001526225">
    <property type="component" value="Unassembled WGS sequence"/>
</dbReference>
<evidence type="ECO:0008006" key="3">
    <source>
        <dbReference type="Google" id="ProtNLM"/>
    </source>
</evidence>
<protein>
    <recommendedName>
        <fullName evidence="3">Transposase</fullName>
    </recommendedName>
</protein>
<dbReference type="EMBL" id="JAOZFE010000003">
    <property type="protein sequence ID" value="MCW0953212.1"/>
    <property type="molecule type" value="Genomic_DNA"/>
</dbReference>
<proteinExistence type="predicted"/>
<evidence type="ECO:0000313" key="2">
    <source>
        <dbReference type="Proteomes" id="UP001526225"/>
    </source>
</evidence>
<sequence length="116" mass="13316">MPKLKMSYDEYEKHRRSGKQHADVAVIAGVSGQTLGNAGYLKRYRETIANEMYGLVISPDEKKKRSLRDRIDAHIRKIDDARDVVIEKYGSVSEAPDNSRELKRLQLLNRGLMDIK</sequence>
<dbReference type="RefSeq" id="WP_213409633.1">
    <property type="nucleotide sequence ID" value="NZ_CP074441.1"/>
</dbReference>
<gene>
    <name evidence="1" type="ORF">OIT44_03875</name>
</gene>
<comment type="caution">
    <text evidence="1">The sequence shown here is derived from an EMBL/GenBank/DDBJ whole genome shotgun (WGS) entry which is preliminary data.</text>
</comment>
<keyword evidence="2" id="KW-1185">Reference proteome</keyword>
<organism evidence="1 2">
    <name type="scientific">Weissella ceti</name>
    <dbReference type="NCBI Taxonomy" id="759620"/>
    <lineage>
        <taxon>Bacteria</taxon>
        <taxon>Bacillati</taxon>
        <taxon>Bacillota</taxon>
        <taxon>Bacilli</taxon>
        <taxon>Lactobacillales</taxon>
        <taxon>Lactobacillaceae</taxon>
        <taxon>Weissella</taxon>
    </lineage>
</organism>
<reference evidence="1 2" key="1">
    <citation type="submission" date="2022-10" db="EMBL/GenBank/DDBJ databases">
        <title>Weissella fermenti sp. nov., isolated from fermented cabbage.</title>
        <authorList>
            <person name="Lee J.K."/>
            <person name="Baek J.H."/>
            <person name="Choi D.G."/>
            <person name="Kim J.M."/>
            <person name="Jeon C.O."/>
        </authorList>
    </citation>
    <scope>NUCLEOTIDE SEQUENCE [LARGE SCALE GENOMIC DNA]</scope>
    <source>
        <strain evidence="1 2">KACC 18534</strain>
    </source>
</reference>
<accession>A0ABT3E5M8</accession>
<name>A0ABT3E5M8_9LACO</name>
<evidence type="ECO:0000313" key="1">
    <source>
        <dbReference type="EMBL" id="MCW0953212.1"/>
    </source>
</evidence>